<dbReference type="RefSeq" id="WP_185193733.1">
    <property type="nucleotide sequence ID" value="NZ_JACKXD010000005.1"/>
</dbReference>
<dbReference type="EMBL" id="JACKXD010000005">
    <property type="protein sequence ID" value="MBB6647357.1"/>
    <property type="molecule type" value="Genomic_DNA"/>
</dbReference>
<evidence type="ECO:0000313" key="1">
    <source>
        <dbReference type="EMBL" id="MBB6647357.1"/>
    </source>
</evidence>
<dbReference type="AlphaFoldDB" id="A0A7J9SMT4"/>
<dbReference type="Proteomes" id="UP000546257">
    <property type="component" value="Unassembled WGS sequence"/>
</dbReference>
<keyword evidence="2" id="KW-1185">Reference proteome</keyword>
<protein>
    <submittedName>
        <fullName evidence="1">Uncharacterized protein</fullName>
    </submittedName>
</protein>
<gene>
    <name evidence="1" type="ORF">H5V44_13870</name>
</gene>
<name>A0A7J9SMT4_9EURY</name>
<comment type="caution">
    <text evidence="1">The sequence shown here is derived from an EMBL/GenBank/DDBJ whole genome shotgun (WGS) entry which is preliminary data.</text>
</comment>
<proteinExistence type="predicted"/>
<dbReference type="SUPFAM" id="SSF63825">
    <property type="entry name" value="YWTD domain"/>
    <property type="match status" value="1"/>
</dbReference>
<accession>A0A7J9SMT4</accession>
<organism evidence="1 2">
    <name type="scientific">Halobellus ruber</name>
    <dbReference type="NCBI Taxonomy" id="2761102"/>
    <lineage>
        <taxon>Archaea</taxon>
        <taxon>Methanobacteriati</taxon>
        <taxon>Methanobacteriota</taxon>
        <taxon>Stenosarchaea group</taxon>
        <taxon>Halobacteria</taxon>
        <taxon>Halobacteriales</taxon>
        <taxon>Haloferacaceae</taxon>
        <taxon>Halobellus</taxon>
    </lineage>
</organism>
<reference evidence="1 2" key="1">
    <citation type="submission" date="2020-08" db="EMBL/GenBank/DDBJ databases">
        <authorList>
            <person name="Seo M.-J."/>
        </authorList>
    </citation>
    <scope>NUCLEOTIDE SEQUENCE [LARGE SCALE GENOMIC DNA]</scope>
    <source>
        <strain evidence="1 2">MBLA0160</strain>
    </source>
</reference>
<sequence length="317" mass="35102">MNGVYNWSGTHVPPVSRFRNKLLAAVPVALLGYLSHRTRLRGLLFDRPALRTRDSWRRISSTPGAENGYSPQGITYADDELLFTNHWHGDRSCLYRLDPKTGDIEASSMMPSEATHTSGLAWDDESLWAVDHGSNYLYELDPEASLSSDRVHVKDTFETGLSGSSALTRIEVDGDSFLALSDFLWTIETDLPLPLGTARTYVFRPEELGPGRTVPECAELTYSNGGYSQGLAWDGEHLFESVNVIGTNRIDIRDVAGGLRGNGRSADRIGSLEAPGYFVEDLTTDGSSIWTSDEHSYSLYELPSLDRIVRRALPVPE</sequence>
<evidence type="ECO:0000313" key="2">
    <source>
        <dbReference type="Proteomes" id="UP000546257"/>
    </source>
</evidence>